<comment type="caution">
    <text evidence="1">The sequence shown here is derived from an EMBL/GenBank/DDBJ whole genome shotgun (WGS) entry which is preliminary data.</text>
</comment>
<reference evidence="1" key="2">
    <citation type="submission" date="2021-01" db="EMBL/GenBank/DDBJ databases">
        <authorList>
            <person name="Schikora-Tamarit M.A."/>
        </authorList>
    </citation>
    <scope>NUCLEOTIDE SEQUENCE</scope>
    <source>
        <strain evidence="1">CBS2887</strain>
    </source>
</reference>
<sequence length="220" mass="24414">MHIIDYFYTLKSNLPTQPTKQTNKQRTSLNLNVHVSRWINTAFWELGNLDIESGLDISQDLLISFRGDKGNSQTLGTESTSSTDSVSDLLGQSGREEHDLLFVRSGTEDLLDVTSHGNTFQHLVTLVNDEVLDVVQSDGLVSQQGVQTAWCGNNNVWSGLWVLQQLGVVLDWSTTVENSSADFWHVLGETLVFVTDLVGQFTGVTDDNGGDFTSDWFELL</sequence>
<evidence type="ECO:0000313" key="2">
    <source>
        <dbReference type="Proteomes" id="UP000774326"/>
    </source>
</evidence>
<organism evidence="1 2">
    <name type="scientific">Wickerhamomyces pijperi</name>
    <name type="common">Yeast</name>
    <name type="synonym">Pichia pijperi</name>
    <dbReference type="NCBI Taxonomy" id="599730"/>
    <lineage>
        <taxon>Eukaryota</taxon>
        <taxon>Fungi</taxon>
        <taxon>Dikarya</taxon>
        <taxon>Ascomycota</taxon>
        <taxon>Saccharomycotina</taxon>
        <taxon>Saccharomycetes</taxon>
        <taxon>Phaffomycetales</taxon>
        <taxon>Wickerhamomycetaceae</taxon>
        <taxon>Wickerhamomyces</taxon>
    </lineage>
</organism>
<evidence type="ECO:0000313" key="1">
    <source>
        <dbReference type="EMBL" id="KAH3685471.1"/>
    </source>
</evidence>
<reference evidence="1" key="1">
    <citation type="journal article" date="2021" name="Open Biol.">
        <title>Shared evolutionary footprints suggest mitochondrial oxidative damage underlies multiple complex I losses in fungi.</title>
        <authorList>
            <person name="Schikora-Tamarit M.A."/>
            <person name="Marcet-Houben M."/>
            <person name="Nosek J."/>
            <person name="Gabaldon T."/>
        </authorList>
    </citation>
    <scope>NUCLEOTIDE SEQUENCE</scope>
    <source>
        <strain evidence="1">CBS2887</strain>
    </source>
</reference>
<dbReference type="Proteomes" id="UP000774326">
    <property type="component" value="Unassembled WGS sequence"/>
</dbReference>
<accession>A0A9P8TNL1</accession>
<gene>
    <name evidence="1" type="ORF">WICPIJ_003554</name>
</gene>
<dbReference type="AlphaFoldDB" id="A0A9P8TNL1"/>
<keyword evidence="2" id="KW-1185">Reference proteome</keyword>
<protein>
    <submittedName>
        <fullName evidence="1">Uncharacterized protein</fullName>
    </submittedName>
</protein>
<proteinExistence type="predicted"/>
<dbReference type="EMBL" id="JAEUBG010001986">
    <property type="protein sequence ID" value="KAH3685471.1"/>
    <property type="molecule type" value="Genomic_DNA"/>
</dbReference>
<name>A0A9P8TNL1_WICPI</name>
<dbReference type="AntiFam" id="ANF00149">
    <property type="entry name" value="Shadow ORF (opposite cshA)"/>
</dbReference>